<dbReference type="RefSeq" id="WP_013421978.1">
    <property type="nucleotide sequence ID" value="NC_014666.1"/>
</dbReference>
<feature type="domain" description="HTH tetR-type" evidence="5">
    <location>
        <begin position="1"/>
        <end position="61"/>
    </location>
</feature>
<reference evidence="6 7" key="1">
    <citation type="submission" date="2010-10" db="EMBL/GenBank/DDBJ databases">
        <title>Complete sequence of Frankia sp. EuI1c.</title>
        <authorList>
            <consortium name="US DOE Joint Genome Institute"/>
            <person name="Lucas S."/>
            <person name="Copeland A."/>
            <person name="Lapidus A."/>
            <person name="Cheng J.-F."/>
            <person name="Bruce D."/>
            <person name="Goodwin L."/>
            <person name="Pitluck S."/>
            <person name="Chertkov O."/>
            <person name="Detter J.C."/>
            <person name="Han C."/>
            <person name="Tapia R."/>
            <person name="Land M."/>
            <person name="Hauser L."/>
            <person name="Jeffries C."/>
            <person name="Kyrpides N."/>
            <person name="Ivanova N."/>
            <person name="Mikhailova N."/>
            <person name="Beauchemin N."/>
            <person name="Sen A."/>
            <person name="Sur S.A."/>
            <person name="Gtari M."/>
            <person name="Wall L."/>
            <person name="Tisa L."/>
            <person name="Woyke T."/>
        </authorList>
    </citation>
    <scope>NUCLEOTIDE SEQUENCE [LARGE SCALE GENOMIC DNA]</scope>
    <source>
        <strain evidence="7">DSM 45817 / CECT 9037 / EuI1c</strain>
    </source>
</reference>
<evidence type="ECO:0000313" key="7">
    <source>
        <dbReference type="Proteomes" id="UP000002484"/>
    </source>
</evidence>
<accession>E3IUX7</accession>
<name>E3IUX7_PSEI1</name>
<feature type="DNA-binding region" description="H-T-H motif" evidence="4">
    <location>
        <begin position="24"/>
        <end position="43"/>
    </location>
</feature>
<dbReference type="InParanoid" id="E3IUX7"/>
<dbReference type="GO" id="GO:0000976">
    <property type="term" value="F:transcription cis-regulatory region binding"/>
    <property type="evidence" value="ECO:0007669"/>
    <property type="project" value="TreeGrafter"/>
</dbReference>
<dbReference type="Gene3D" id="1.10.357.10">
    <property type="entry name" value="Tetracycline Repressor, domain 2"/>
    <property type="match status" value="1"/>
</dbReference>
<dbReference type="InterPro" id="IPR001647">
    <property type="entry name" value="HTH_TetR"/>
</dbReference>
<keyword evidence="2 4" id="KW-0238">DNA-binding</keyword>
<dbReference type="Pfam" id="PF00440">
    <property type="entry name" value="TetR_N"/>
    <property type="match status" value="1"/>
</dbReference>
<dbReference type="InterPro" id="IPR050109">
    <property type="entry name" value="HTH-type_TetR-like_transc_reg"/>
</dbReference>
<dbReference type="Proteomes" id="UP000002484">
    <property type="component" value="Chromosome"/>
</dbReference>
<keyword evidence="1" id="KW-0805">Transcription regulation</keyword>
<dbReference type="PROSITE" id="PS50977">
    <property type="entry name" value="HTH_TETR_2"/>
    <property type="match status" value="1"/>
</dbReference>
<organism evidence="6 7">
    <name type="scientific">Pseudofrankia inefficax (strain DSM 45817 / CECT 9037 / DDB 130130 / EuI1c)</name>
    <name type="common">Frankia inefficax</name>
    <dbReference type="NCBI Taxonomy" id="298654"/>
    <lineage>
        <taxon>Bacteria</taxon>
        <taxon>Bacillati</taxon>
        <taxon>Actinomycetota</taxon>
        <taxon>Actinomycetes</taxon>
        <taxon>Frankiales</taxon>
        <taxon>Frankiaceae</taxon>
        <taxon>Pseudofrankia</taxon>
    </lineage>
</organism>
<evidence type="ECO:0000256" key="2">
    <source>
        <dbReference type="ARBA" id="ARBA00023125"/>
    </source>
</evidence>
<dbReference type="SUPFAM" id="SSF46689">
    <property type="entry name" value="Homeodomain-like"/>
    <property type="match status" value="1"/>
</dbReference>
<keyword evidence="7" id="KW-1185">Reference proteome</keyword>
<dbReference type="eggNOG" id="COG1309">
    <property type="taxonomic scope" value="Bacteria"/>
</dbReference>
<evidence type="ECO:0000313" key="6">
    <source>
        <dbReference type="EMBL" id="ADP78857.1"/>
    </source>
</evidence>
<dbReference type="PANTHER" id="PTHR30055">
    <property type="entry name" value="HTH-TYPE TRANSCRIPTIONAL REGULATOR RUTR"/>
    <property type="match status" value="1"/>
</dbReference>
<dbReference type="PANTHER" id="PTHR30055:SF234">
    <property type="entry name" value="HTH-TYPE TRANSCRIPTIONAL REGULATOR BETI"/>
    <property type="match status" value="1"/>
</dbReference>
<evidence type="ECO:0000259" key="5">
    <source>
        <dbReference type="PROSITE" id="PS50977"/>
    </source>
</evidence>
<dbReference type="EMBL" id="CP002299">
    <property type="protein sequence ID" value="ADP78857.1"/>
    <property type="molecule type" value="Genomic_DNA"/>
</dbReference>
<keyword evidence="3" id="KW-0804">Transcription</keyword>
<dbReference type="OrthoDB" id="5177743at2"/>
<dbReference type="HOGENOM" id="CLU_105089_0_0_11"/>
<dbReference type="STRING" id="298654.FraEuI1c_0779"/>
<proteinExistence type="predicted"/>
<evidence type="ECO:0000256" key="4">
    <source>
        <dbReference type="PROSITE-ProRule" id="PRU00335"/>
    </source>
</evidence>
<sequence>MGRREDLLDQVTDHVFEHGLIGLTLRPVAAAIGTSDRMLIYHFNSRDELVAAVVTRAEDRAIAAVDALPGTDGVRQGVNALWAALQTDPLHRATDIYVQAAATGLIGQERFAAIVCEANDRWVRALEDYLVRCGAPPERVARVVRLVDSSLYGFHLDLSTDRPDELAMGVDDLAAAAQAIAAGWDPAALGRPEAPTSVS</sequence>
<evidence type="ECO:0000256" key="1">
    <source>
        <dbReference type="ARBA" id="ARBA00023015"/>
    </source>
</evidence>
<protein>
    <submittedName>
        <fullName evidence="6">Regulatory protein TetR</fullName>
    </submittedName>
</protein>
<dbReference type="InterPro" id="IPR009057">
    <property type="entry name" value="Homeodomain-like_sf"/>
</dbReference>
<dbReference type="KEGG" id="fri:FraEuI1c_0779"/>
<dbReference type="GO" id="GO:0003700">
    <property type="term" value="F:DNA-binding transcription factor activity"/>
    <property type="evidence" value="ECO:0007669"/>
    <property type="project" value="TreeGrafter"/>
</dbReference>
<dbReference type="AlphaFoldDB" id="E3IUX7"/>
<evidence type="ECO:0000256" key="3">
    <source>
        <dbReference type="ARBA" id="ARBA00023163"/>
    </source>
</evidence>
<gene>
    <name evidence="6" type="ordered locus">FraEuI1c_0779</name>
</gene>